<dbReference type="OrthoDB" id="893450at2"/>
<reference evidence="2" key="1">
    <citation type="submission" date="2016-10" db="EMBL/GenBank/DDBJ databases">
        <authorList>
            <person name="Varghese N."/>
            <person name="Submissions S."/>
        </authorList>
    </citation>
    <scope>NUCLEOTIDE SEQUENCE [LARGE SCALE GENOMIC DNA]</scope>
    <source>
        <strain evidence="2">DSM 24499</strain>
    </source>
</reference>
<dbReference type="STRING" id="1334022.SAMN04487907_1233"/>
<proteinExistence type="predicted"/>
<name>A0A1I1NI54_9FLAO</name>
<dbReference type="RefSeq" id="WP_092545175.1">
    <property type="nucleotide sequence ID" value="NZ_FOKV01000023.1"/>
</dbReference>
<evidence type="ECO:0000313" key="1">
    <source>
        <dbReference type="EMBL" id="SFC95158.1"/>
    </source>
</evidence>
<dbReference type="EMBL" id="FOKV01000023">
    <property type="protein sequence ID" value="SFC95158.1"/>
    <property type="molecule type" value="Genomic_DNA"/>
</dbReference>
<protein>
    <submittedName>
        <fullName evidence="1">Uncharacterized protein</fullName>
    </submittedName>
</protein>
<dbReference type="AlphaFoldDB" id="A0A1I1NI54"/>
<sequence length="220" mass="26118">MQETEKIASWIKNNAKEIIANIEYESIEVYEYLSRQFKESDVSENPLFQFVYRSYYRIDNAGLTQEFKKEYFNLLEEFKVKKELEIIEIIDRLYKYRNLKDQKSIQFSFATKLVNTIDKKTPIYDSKVCRVFNFKNPPQKSFDKKVNKYLEQLSIISATYHDILDSGLLSKVIFMFDCKFENNLSPVNKLDFIFWSAGKILTKNDKKNSFENSISKITSV</sequence>
<gene>
    <name evidence="1" type="ORF">SAMN04487907_1233</name>
</gene>
<keyword evidence="2" id="KW-1185">Reference proteome</keyword>
<dbReference type="Proteomes" id="UP000199438">
    <property type="component" value="Unassembled WGS sequence"/>
</dbReference>
<evidence type="ECO:0000313" key="2">
    <source>
        <dbReference type="Proteomes" id="UP000199438"/>
    </source>
</evidence>
<organism evidence="1 2">
    <name type="scientific">Zunongwangia mangrovi</name>
    <dbReference type="NCBI Taxonomy" id="1334022"/>
    <lineage>
        <taxon>Bacteria</taxon>
        <taxon>Pseudomonadati</taxon>
        <taxon>Bacteroidota</taxon>
        <taxon>Flavobacteriia</taxon>
        <taxon>Flavobacteriales</taxon>
        <taxon>Flavobacteriaceae</taxon>
        <taxon>Zunongwangia</taxon>
    </lineage>
</organism>
<accession>A0A1I1NI54</accession>